<reference evidence="10" key="1">
    <citation type="submission" date="2013-03" db="EMBL/GenBank/DDBJ databases">
        <title>Genome sequence of Chthonomonas calidirosea, the first sequenced genome from the Armatimonadetes phylum (formally candidate division OP10).</title>
        <authorList>
            <person name="Lee K.C.Y."/>
            <person name="Morgan X.C."/>
            <person name="Dunfield P.F."/>
            <person name="Tamas I."/>
            <person name="Houghton K.M."/>
            <person name="Vyssotski M."/>
            <person name="Ryan J.L.J."/>
            <person name="Lagutin K."/>
            <person name="McDonald I.R."/>
            <person name="Stott M.B."/>
        </authorList>
    </citation>
    <scope>NUCLEOTIDE SEQUENCE [LARGE SCALE GENOMIC DNA]</scope>
    <source>
        <strain evidence="10">DSM 23976 / ICMP 18418 / T49</strain>
    </source>
</reference>
<dbReference type="STRING" id="454171.CP488_01203"/>
<dbReference type="Pfam" id="PF00557">
    <property type="entry name" value="Peptidase_M24"/>
    <property type="match status" value="1"/>
</dbReference>
<dbReference type="EMBL" id="HF951689">
    <property type="protein sequence ID" value="CCW36670.1"/>
    <property type="molecule type" value="Genomic_DNA"/>
</dbReference>
<comment type="subunit">
    <text evidence="6">Monomer.</text>
</comment>
<evidence type="ECO:0000313" key="10">
    <source>
        <dbReference type="Proteomes" id="UP000014227"/>
    </source>
</evidence>
<dbReference type="OrthoDB" id="9802055at2"/>
<dbReference type="InParanoid" id="S0EYE5"/>
<feature type="binding site" evidence="6">
    <location>
        <position position="110"/>
    </location>
    <ligand>
        <name>a divalent metal cation</name>
        <dbReference type="ChEBI" id="CHEBI:60240"/>
        <label>1</label>
    </ligand>
</feature>
<evidence type="ECO:0000313" key="9">
    <source>
        <dbReference type="EMBL" id="CCW36670.1"/>
    </source>
</evidence>
<dbReference type="KEGG" id="ccz:CCALI_02885"/>
<keyword evidence="4 6" id="KW-0479">Metal-binding</keyword>
<feature type="binding site" evidence="6">
    <location>
        <position position="238"/>
    </location>
    <ligand>
        <name>a divalent metal cation</name>
        <dbReference type="ChEBI" id="CHEBI:60240"/>
        <label>2</label>
        <note>catalytic</note>
    </ligand>
</feature>
<feature type="binding site" evidence="6">
    <location>
        <position position="82"/>
    </location>
    <ligand>
        <name>substrate</name>
    </ligand>
</feature>
<dbReference type="FunCoup" id="S0EYE5">
    <property type="interactions" value="355"/>
</dbReference>
<comment type="catalytic activity">
    <reaction evidence="6 7">
        <text>Release of N-terminal amino acids, preferentially methionine, from peptides and arylamides.</text>
        <dbReference type="EC" id="3.4.11.18"/>
    </reaction>
</comment>
<dbReference type="GO" id="GO:0046872">
    <property type="term" value="F:metal ion binding"/>
    <property type="evidence" value="ECO:0007669"/>
    <property type="project" value="UniProtKB-UniRule"/>
</dbReference>
<dbReference type="GO" id="GO:0004239">
    <property type="term" value="F:initiator methionyl aminopeptidase activity"/>
    <property type="evidence" value="ECO:0007669"/>
    <property type="project" value="UniProtKB-UniRule"/>
</dbReference>
<evidence type="ECO:0000256" key="5">
    <source>
        <dbReference type="ARBA" id="ARBA00022801"/>
    </source>
</evidence>
<feature type="binding site" evidence="6">
    <location>
        <position position="110"/>
    </location>
    <ligand>
        <name>a divalent metal cation</name>
        <dbReference type="ChEBI" id="CHEBI:60240"/>
        <label>2</label>
        <note>catalytic</note>
    </ligand>
</feature>
<dbReference type="PRINTS" id="PR00599">
    <property type="entry name" value="MAPEPTIDASE"/>
</dbReference>
<evidence type="ECO:0000256" key="2">
    <source>
        <dbReference type="ARBA" id="ARBA00022438"/>
    </source>
</evidence>
<evidence type="ECO:0000256" key="1">
    <source>
        <dbReference type="ARBA" id="ARBA00002521"/>
    </source>
</evidence>
<dbReference type="eggNOG" id="COG0024">
    <property type="taxonomic scope" value="Bacteria"/>
</dbReference>
<feature type="domain" description="Peptidase M24" evidence="8">
    <location>
        <begin position="11"/>
        <end position="243"/>
    </location>
</feature>
<dbReference type="GO" id="GO:0070006">
    <property type="term" value="F:metalloaminopeptidase activity"/>
    <property type="evidence" value="ECO:0007669"/>
    <property type="project" value="UniProtKB-UniRule"/>
</dbReference>
<dbReference type="RefSeq" id="WP_016484174.1">
    <property type="nucleotide sequence ID" value="NC_021487.1"/>
</dbReference>
<organism evidence="9 10">
    <name type="scientific">Chthonomonas calidirosea (strain DSM 23976 / ICMP 18418 / T49)</name>
    <dbReference type="NCBI Taxonomy" id="1303518"/>
    <lineage>
        <taxon>Bacteria</taxon>
        <taxon>Bacillati</taxon>
        <taxon>Armatimonadota</taxon>
        <taxon>Chthonomonadia</taxon>
        <taxon>Chthonomonadales</taxon>
        <taxon>Chthonomonadaceae</taxon>
        <taxon>Chthonomonas</taxon>
    </lineage>
</organism>
<dbReference type="SUPFAM" id="SSF55920">
    <property type="entry name" value="Creatinase/aminopeptidase"/>
    <property type="match status" value="1"/>
</dbReference>
<gene>
    <name evidence="6" type="primary">map</name>
    <name evidence="9" type="ORF">CCALI_02885</name>
</gene>
<keyword evidence="10" id="KW-1185">Reference proteome</keyword>
<dbReference type="GO" id="GO:0005829">
    <property type="term" value="C:cytosol"/>
    <property type="evidence" value="ECO:0007669"/>
    <property type="project" value="TreeGrafter"/>
</dbReference>
<dbReference type="InterPro" id="IPR000994">
    <property type="entry name" value="Pept_M24"/>
</dbReference>
<sequence>MIRLKTPQEIERIRAAGKLARKVIDVVREVAEPGMTTGELEEIAIQIITEQGGRSPCLGYAPPGHPPYPAWTCISVNEEIVHAIPGSRVLKAGDIVTMDCCVELNGYIADTAYTFGVGPLSPQAERLLRVTEEALYKGIEKAKPGNRLGDIGHAIQKFVEAHGYSVVRELHGHGVGLRMHESEIDVPNYGRPGTGLRLECGMTFAIEPMVNMGRKEIRTLEDGWTVVTADGKLSAHFEHTVAIVPHGAEILTQG</sequence>
<dbReference type="InterPro" id="IPR002467">
    <property type="entry name" value="Pept_M24A_MAP1"/>
</dbReference>
<feature type="binding site" evidence="6">
    <location>
        <position position="207"/>
    </location>
    <ligand>
        <name>a divalent metal cation</name>
        <dbReference type="ChEBI" id="CHEBI:60240"/>
        <label>2</label>
        <note>catalytic</note>
    </ligand>
</feature>
<dbReference type="CDD" id="cd01086">
    <property type="entry name" value="MetAP1"/>
    <property type="match status" value="1"/>
</dbReference>
<keyword evidence="3 6" id="KW-0645">Protease</keyword>
<feature type="binding site" evidence="6">
    <location>
        <position position="180"/>
    </location>
    <ligand>
        <name>substrate</name>
    </ligand>
</feature>
<proteinExistence type="inferred from homology"/>
<dbReference type="PANTHER" id="PTHR43330:SF27">
    <property type="entry name" value="METHIONINE AMINOPEPTIDASE"/>
    <property type="match status" value="1"/>
</dbReference>
<dbReference type="Gene3D" id="3.90.230.10">
    <property type="entry name" value="Creatinase/methionine aminopeptidase superfamily"/>
    <property type="match status" value="1"/>
</dbReference>
<dbReference type="HOGENOM" id="CLU_015857_0_0_0"/>
<feature type="binding site" evidence="6">
    <location>
        <position position="238"/>
    </location>
    <ligand>
        <name>a divalent metal cation</name>
        <dbReference type="ChEBI" id="CHEBI:60240"/>
        <label>1</label>
    </ligand>
</feature>
<dbReference type="NCBIfam" id="TIGR00500">
    <property type="entry name" value="met_pdase_I"/>
    <property type="match status" value="1"/>
</dbReference>
<keyword evidence="2 6" id="KW-0031">Aminopeptidase</keyword>
<accession>S0EYE5</accession>
<keyword evidence="5 6" id="KW-0378">Hydrolase</keyword>
<dbReference type="PATRIC" id="fig|1303518.3.peg.2989"/>
<dbReference type="AlphaFoldDB" id="S0EYE5"/>
<evidence type="ECO:0000256" key="6">
    <source>
        <dbReference type="HAMAP-Rule" id="MF_01974"/>
    </source>
</evidence>
<evidence type="ECO:0000259" key="8">
    <source>
        <dbReference type="Pfam" id="PF00557"/>
    </source>
</evidence>
<dbReference type="Proteomes" id="UP000014227">
    <property type="component" value="Chromosome I"/>
</dbReference>
<feature type="binding site" evidence="6">
    <location>
        <position position="99"/>
    </location>
    <ligand>
        <name>a divalent metal cation</name>
        <dbReference type="ChEBI" id="CHEBI:60240"/>
        <label>1</label>
    </ligand>
</feature>
<dbReference type="InterPro" id="IPR036005">
    <property type="entry name" value="Creatinase/aminopeptidase-like"/>
</dbReference>
<feature type="binding site" evidence="6">
    <location>
        <position position="173"/>
    </location>
    <ligand>
        <name>a divalent metal cation</name>
        <dbReference type="ChEBI" id="CHEBI:60240"/>
        <label>2</label>
        <note>catalytic</note>
    </ligand>
</feature>
<protein>
    <recommendedName>
        <fullName evidence="6 7">Methionine aminopeptidase</fullName>
        <shortName evidence="6">MAP</shortName>
        <shortName evidence="6">MetAP</shortName>
        <ecNumber evidence="6 7">3.4.11.18</ecNumber>
    </recommendedName>
    <alternativeName>
        <fullName evidence="6">Peptidase M</fullName>
    </alternativeName>
</protein>
<comment type="similarity">
    <text evidence="6">Belongs to the peptidase M24A family. Methionine aminopeptidase type 1 subfamily.</text>
</comment>
<dbReference type="InterPro" id="IPR001714">
    <property type="entry name" value="Pept_M24_MAP"/>
</dbReference>
<dbReference type="GO" id="GO:0006508">
    <property type="term" value="P:proteolysis"/>
    <property type="evidence" value="ECO:0007669"/>
    <property type="project" value="UniProtKB-KW"/>
</dbReference>
<comment type="cofactor">
    <cofactor evidence="6">
        <name>Co(2+)</name>
        <dbReference type="ChEBI" id="CHEBI:48828"/>
    </cofactor>
    <cofactor evidence="6">
        <name>Zn(2+)</name>
        <dbReference type="ChEBI" id="CHEBI:29105"/>
    </cofactor>
    <cofactor evidence="6">
        <name>Mn(2+)</name>
        <dbReference type="ChEBI" id="CHEBI:29035"/>
    </cofactor>
    <cofactor evidence="6">
        <name>Fe(2+)</name>
        <dbReference type="ChEBI" id="CHEBI:29033"/>
    </cofactor>
    <text evidence="6">Binds 2 divalent metal cations per subunit. Has a high-affinity and a low affinity metal-binding site. The true nature of the physiological cofactor is under debate. The enzyme is active with cobalt, zinc, manganese or divalent iron ions. Most likely, methionine aminopeptidases function as mononuclear Fe(2+)-metalloproteases under physiological conditions, and the catalytically relevant metal-binding site has been assigned to the histidine-containing high-affinity site.</text>
</comment>
<evidence type="ECO:0000256" key="3">
    <source>
        <dbReference type="ARBA" id="ARBA00022670"/>
    </source>
</evidence>
<evidence type="ECO:0000256" key="4">
    <source>
        <dbReference type="ARBA" id="ARBA00022723"/>
    </source>
</evidence>
<comment type="function">
    <text evidence="1 6">Removes the N-terminal methionine from nascent proteins. The N-terminal methionine is often cleaved when the second residue in the primary sequence is small and uncharged (Met-Ala-, Cys, Gly, Pro, Ser, Thr, or Val). Requires deformylation of the N(alpha)-formylated initiator methionine before it can be hydrolyzed.</text>
</comment>
<dbReference type="PANTHER" id="PTHR43330">
    <property type="entry name" value="METHIONINE AMINOPEPTIDASE"/>
    <property type="match status" value="1"/>
</dbReference>
<evidence type="ECO:0000256" key="7">
    <source>
        <dbReference type="RuleBase" id="RU003653"/>
    </source>
</evidence>
<name>S0EYE5_CHTCT</name>
<dbReference type="EC" id="3.4.11.18" evidence="6 7"/>
<dbReference type="MEROPS" id="M24.001"/>
<dbReference type="HAMAP" id="MF_01974">
    <property type="entry name" value="MetAP_1"/>
    <property type="match status" value="1"/>
</dbReference>